<evidence type="ECO:0000256" key="4">
    <source>
        <dbReference type="ARBA" id="ARBA00022982"/>
    </source>
</evidence>
<evidence type="ECO:0000256" key="2">
    <source>
        <dbReference type="ARBA" id="ARBA00022714"/>
    </source>
</evidence>
<dbReference type="EMBL" id="JASGBI010000001">
    <property type="protein sequence ID" value="MDI9237631.1"/>
    <property type="molecule type" value="Genomic_DNA"/>
</dbReference>
<comment type="similarity">
    <text evidence="9">Belongs to the Bfd family.</text>
</comment>
<keyword evidence="12" id="KW-1185">Reference proteome</keyword>
<evidence type="ECO:0000256" key="8">
    <source>
        <dbReference type="ARBA" id="ARBA00039386"/>
    </source>
</evidence>
<organism evidence="11 12">
    <name type="scientific">Lysobacter stagni</name>
    <dbReference type="NCBI Taxonomy" id="3045172"/>
    <lineage>
        <taxon>Bacteria</taxon>
        <taxon>Pseudomonadati</taxon>
        <taxon>Pseudomonadota</taxon>
        <taxon>Gammaproteobacteria</taxon>
        <taxon>Lysobacterales</taxon>
        <taxon>Lysobacteraceae</taxon>
        <taxon>Lysobacter</taxon>
    </lineage>
</organism>
<name>A0ABT6XC28_9GAMM</name>
<evidence type="ECO:0000259" key="10">
    <source>
        <dbReference type="Pfam" id="PF04324"/>
    </source>
</evidence>
<dbReference type="InterPro" id="IPR007419">
    <property type="entry name" value="BFD-like_2Fe2S-bd_dom"/>
</dbReference>
<evidence type="ECO:0000256" key="9">
    <source>
        <dbReference type="ARBA" id="ARBA00046332"/>
    </source>
</evidence>
<dbReference type="InterPro" id="IPR052371">
    <property type="entry name" value="BFD-associated_ferredoxin"/>
</dbReference>
<evidence type="ECO:0000256" key="5">
    <source>
        <dbReference type="ARBA" id="ARBA00023004"/>
    </source>
</evidence>
<sequence>MYVCICNGVTDHDIRQAADAGCRSVTELTMRTGAGANCGSCLDMASSLLDAAHTVRDLPFPVMQQAA</sequence>
<dbReference type="Gene3D" id="1.10.10.1100">
    <property type="entry name" value="BFD-like [2Fe-2S]-binding domain"/>
    <property type="match status" value="1"/>
</dbReference>
<reference evidence="11 12" key="1">
    <citation type="submission" date="2023-05" db="EMBL/GenBank/DDBJ databases">
        <title>Lysobacter sp. strain LF1 Genome sequencing and assembly.</title>
        <authorList>
            <person name="Jung Y."/>
        </authorList>
    </citation>
    <scope>NUCLEOTIDE SEQUENCE [LARGE SCALE GENOMIC DNA]</scope>
    <source>
        <strain evidence="11 12">LF1</strain>
    </source>
</reference>
<accession>A0ABT6XC28</accession>
<comment type="cofactor">
    <cofactor evidence="7">
        <name>[2Fe-2S] cluster</name>
        <dbReference type="ChEBI" id="CHEBI:190135"/>
    </cofactor>
</comment>
<comment type="caution">
    <text evidence="11">The sequence shown here is derived from an EMBL/GenBank/DDBJ whole genome shotgun (WGS) entry which is preliminary data.</text>
</comment>
<evidence type="ECO:0000256" key="7">
    <source>
        <dbReference type="ARBA" id="ARBA00034078"/>
    </source>
</evidence>
<dbReference type="Proteomes" id="UP001321580">
    <property type="component" value="Unassembled WGS sequence"/>
</dbReference>
<dbReference type="InterPro" id="IPR041854">
    <property type="entry name" value="BFD-like_2Fe2S-bd_dom_sf"/>
</dbReference>
<keyword evidence="4" id="KW-0249">Electron transport</keyword>
<dbReference type="Pfam" id="PF04324">
    <property type="entry name" value="Fer2_BFD"/>
    <property type="match status" value="1"/>
</dbReference>
<evidence type="ECO:0000256" key="1">
    <source>
        <dbReference type="ARBA" id="ARBA00022448"/>
    </source>
</evidence>
<keyword evidence="1" id="KW-0813">Transport</keyword>
<dbReference type="PANTHER" id="PTHR37424">
    <property type="entry name" value="BACTERIOFERRITIN-ASSOCIATED FERREDOXIN"/>
    <property type="match status" value="1"/>
</dbReference>
<gene>
    <name evidence="11" type="ORF">QLQ15_01745</name>
</gene>
<protein>
    <recommendedName>
        <fullName evidence="8">Bacterioferritin-associated ferredoxin</fullName>
    </recommendedName>
</protein>
<dbReference type="RefSeq" id="WP_283211142.1">
    <property type="nucleotide sequence ID" value="NZ_JASGBI010000001.1"/>
</dbReference>
<keyword evidence="5" id="KW-0408">Iron</keyword>
<evidence type="ECO:0000313" key="12">
    <source>
        <dbReference type="Proteomes" id="UP001321580"/>
    </source>
</evidence>
<evidence type="ECO:0000313" key="11">
    <source>
        <dbReference type="EMBL" id="MDI9237631.1"/>
    </source>
</evidence>
<evidence type="ECO:0000256" key="3">
    <source>
        <dbReference type="ARBA" id="ARBA00022723"/>
    </source>
</evidence>
<proteinExistence type="inferred from homology"/>
<keyword evidence="3" id="KW-0479">Metal-binding</keyword>
<feature type="domain" description="BFD-like [2Fe-2S]-binding" evidence="10">
    <location>
        <begin position="2"/>
        <end position="50"/>
    </location>
</feature>
<dbReference type="PANTHER" id="PTHR37424:SF1">
    <property type="entry name" value="BACTERIOFERRITIN-ASSOCIATED FERREDOXIN"/>
    <property type="match status" value="1"/>
</dbReference>
<keyword evidence="6" id="KW-0411">Iron-sulfur</keyword>
<evidence type="ECO:0000256" key="6">
    <source>
        <dbReference type="ARBA" id="ARBA00023014"/>
    </source>
</evidence>
<keyword evidence="2" id="KW-0001">2Fe-2S</keyword>